<comment type="caution">
    <text evidence="2">The sequence shown here is derived from an EMBL/GenBank/DDBJ whole genome shotgun (WGS) entry which is preliminary data.</text>
</comment>
<reference evidence="2 3" key="1">
    <citation type="submission" date="2015-08" db="EMBL/GenBank/DDBJ databases">
        <title>Genome sequencing of Penicillium nordicum.</title>
        <authorList>
            <person name="Nguyen H.D."/>
            <person name="Seifert K.A."/>
        </authorList>
    </citation>
    <scope>NUCLEOTIDE SEQUENCE [LARGE SCALE GENOMIC DNA]</scope>
    <source>
        <strain evidence="2 3">DAOMC 185683</strain>
    </source>
</reference>
<organism evidence="2 3">
    <name type="scientific">Penicillium nordicum</name>
    <dbReference type="NCBI Taxonomy" id="229535"/>
    <lineage>
        <taxon>Eukaryota</taxon>
        <taxon>Fungi</taxon>
        <taxon>Dikarya</taxon>
        <taxon>Ascomycota</taxon>
        <taxon>Pezizomycotina</taxon>
        <taxon>Eurotiomycetes</taxon>
        <taxon>Eurotiomycetidae</taxon>
        <taxon>Eurotiales</taxon>
        <taxon>Aspergillaceae</taxon>
        <taxon>Penicillium</taxon>
    </lineage>
</organism>
<evidence type="ECO:0000313" key="2">
    <source>
        <dbReference type="EMBL" id="KOS41027.1"/>
    </source>
</evidence>
<protein>
    <recommendedName>
        <fullName evidence="1">HNH nuclease domain-containing protein</fullName>
    </recommendedName>
</protein>
<evidence type="ECO:0000259" key="1">
    <source>
        <dbReference type="Pfam" id="PF13391"/>
    </source>
</evidence>
<dbReference type="Pfam" id="PF13391">
    <property type="entry name" value="HNH_2"/>
    <property type="match status" value="1"/>
</dbReference>
<dbReference type="STRING" id="229535.A0A0M8P0H8"/>
<feature type="domain" description="HNH nuclease" evidence="1">
    <location>
        <begin position="78"/>
        <end position="129"/>
    </location>
</feature>
<keyword evidence="3" id="KW-1185">Reference proteome</keyword>
<dbReference type="Proteomes" id="UP000037696">
    <property type="component" value="Unassembled WGS sequence"/>
</dbReference>
<dbReference type="InterPro" id="IPR003615">
    <property type="entry name" value="HNH_nuc"/>
</dbReference>
<accession>A0A0M8P0H8</accession>
<name>A0A0M8P0H8_9EURO</name>
<gene>
    <name evidence="2" type="ORF">ACN38_g8105</name>
</gene>
<dbReference type="AlphaFoldDB" id="A0A0M8P0H8"/>
<dbReference type="EMBL" id="LHQQ01000144">
    <property type="protein sequence ID" value="KOS41027.1"/>
    <property type="molecule type" value="Genomic_DNA"/>
</dbReference>
<sequence length="215" mass="23988">MLTNVLLDVEATISIGTGVPILININRLAEGDYDIFCPQNLSQIHFRFTLDSIQIQFRFTSDSIYFKSPYFASSDEWTGFEAAHIFHMELWSLGGFGRPGRHSVNSVQNGLLLAAHMHRLFDSFLLSVNPDDDGRILDIVCRDPNNPDHVADEFLRWNFQQCVLANMKGAGEPIFEHNFPSGTDMMNEIICGPTPGSAHGARAVFSVATNPTRGR</sequence>
<evidence type="ECO:0000313" key="3">
    <source>
        <dbReference type="Proteomes" id="UP000037696"/>
    </source>
</evidence>
<proteinExistence type="predicted"/>
<dbReference type="OrthoDB" id="2142759at2759"/>